<keyword evidence="1" id="KW-1133">Transmembrane helix</keyword>
<proteinExistence type="predicted"/>
<accession>A0A8R1DGF3</accession>
<name>A0A8R1DGF3_CAEJA</name>
<organism evidence="2 3">
    <name type="scientific">Caenorhabditis japonica</name>
    <dbReference type="NCBI Taxonomy" id="281687"/>
    <lineage>
        <taxon>Eukaryota</taxon>
        <taxon>Metazoa</taxon>
        <taxon>Ecdysozoa</taxon>
        <taxon>Nematoda</taxon>
        <taxon>Chromadorea</taxon>
        <taxon>Rhabditida</taxon>
        <taxon>Rhabditina</taxon>
        <taxon>Rhabditomorpha</taxon>
        <taxon>Rhabditoidea</taxon>
        <taxon>Rhabditidae</taxon>
        <taxon>Peloderinae</taxon>
        <taxon>Caenorhabditis</taxon>
    </lineage>
</organism>
<protein>
    <submittedName>
        <fullName evidence="2">Uncharacterized protein</fullName>
    </submittedName>
</protein>
<sequence>MTSDREMLSPAQSLAIYGGSTFLAYIETSSFEKNHHVLLSTPLVILAILTLATTMNPKVRIATAMSFLMSAVGTYFQSVNRTGPTAAVFYTIANVFYYFSYRDIVTTVSSPIVCLSIFLSFGQFLHLLQDLLVAIPFLASILTILLASHVVLLATSASLCQNGQHGDYDARQASVVRLLGTILSWLSAFLLLINSFQTHTKMLHSTSRIIFYIANSMLFIANERAF</sequence>
<evidence type="ECO:0000313" key="3">
    <source>
        <dbReference type="Proteomes" id="UP000005237"/>
    </source>
</evidence>
<keyword evidence="1" id="KW-0472">Membrane</keyword>
<keyword evidence="3" id="KW-1185">Reference proteome</keyword>
<evidence type="ECO:0000313" key="2">
    <source>
        <dbReference type="EnsemblMetazoa" id="CJA01981.1"/>
    </source>
</evidence>
<dbReference type="AlphaFoldDB" id="A0A8R1DGF3"/>
<reference evidence="3" key="1">
    <citation type="submission" date="2010-08" db="EMBL/GenBank/DDBJ databases">
        <authorList>
            <consortium name="Caenorhabditis japonica Sequencing Consortium"/>
            <person name="Wilson R.K."/>
        </authorList>
    </citation>
    <scope>NUCLEOTIDE SEQUENCE [LARGE SCALE GENOMIC DNA]</scope>
    <source>
        <strain evidence="3">DF5081</strain>
    </source>
</reference>
<feature type="transmembrane region" description="Helical" evidence="1">
    <location>
        <begin position="104"/>
        <end position="125"/>
    </location>
</feature>
<evidence type="ECO:0000256" key="1">
    <source>
        <dbReference type="SAM" id="Phobius"/>
    </source>
</evidence>
<reference evidence="2" key="2">
    <citation type="submission" date="2022-06" db="UniProtKB">
        <authorList>
            <consortium name="EnsemblMetazoa"/>
        </authorList>
    </citation>
    <scope>IDENTIFICATION</scope>
    <source>
        <strain evidence="2">DF5081</strain>
    </source>
</reference>
<dbReference type="EnsemblMetazoa" id="CJA01981.1">
    <property type="protein sequence ID" value="CJA01981.1"/>
    <property type="gene ID" value="WBGene00121185"/>
</dbReference>
<keyword evidence="1" id="KW-0812">Transmembrane</keyword>
<dbReference type="Proteomes" id="UP000005237">
    <property type="component" value="Unassembled WGS sequence"/>
</dbReference>
<feature type="transmembrane region" description="Helical" evidence="1">
    <location>
        <begin position="82"/>
        <end position="99"/>
    </location>
</feature>
<feature type="transmembrane region" description="Helical" evidence="1">
    <location>
        <begin position="175"/>
        <end position="196"/>
    </location>
</feature>
<feature type="transmembrane region" description="Helical" evidence="1">
    <location>
        <begin position="35"/>
        <end position="52"/>
    </location>
</feature>
<feature type="transmembrane region" description="Helical" evidence="1">
    <location>
        <begin position="131"/>
        <end position="154"/>
    </location>
</feature>